<dbReference type="EMBL" id="JANIAN010000022">
    <property type="protein sequence ID" value="MDD2107857.1"/>
    <property type="molecule type" value="Genomic_DNA"/>
</dbReference>
<dbReference type="GeneID" id="97168477"/>
<dbReference type="Pfam" id="PF05488">
    <property type="entry name" value="PAAR_motif"/>
    <property type="match status" value="1"/>
</dbReference>
<dbReference type="Proteomes" id="UP001150678">
    <property type="component" value="Unassembled WGS sequence"/>
</dbReference>
<evidence type="ECO:0000313" key="3">
    <source>
        <dbReference type="Proteomes" id="UP001150678"/>
    </source>
</evidence>
<dbReference type="InterPro" id="IPR008727">
    <property type="entry name" value="PAAR_motif"/>
</dbReference>
<organism evidence="2 3">
    <name type="scientific">Pseudomonas asiatica</name>
    <dbReference type="NCBI Taxonomy" id="2219225"/>
    <lineage>
        <taxon>Bacteria</taxon>
        <taxon>Pseudomonadati</taxon>
        <taxon>Pseudomonadota</taxon>
        <taxon>Gammaproteobacteria</taxon>
        <taxon>Pseudomonadales</taxon>
        <taxon>Pseudomonadaceae</taxon>
        <taxon>Pseudomonas</taxon>
    </lineage>
</organism>
<sequence>MSRQGAIRKGDPHSGGGRMGEGSGVLVNGRQQCVLGDRAPCALHGGTFALVSGGDGSVLFNGISLVFEPAELACGCKVSSTCSGPYAKEG</sequence>
<dbReference type="AlphaFoldDB" id="A0A9X4HVG9"/>
<proteinExistence type="predicted"/>
<dbReference type="RefSeq" id="WP_080604882.1">
    <property type="nucleotide sequence ID" value="NZ_BLJF01000001.1"/>
</dbReference>
<evidence type="ECO:0000256" key="1">
    <source>
        <dbReference type="SAM" id="MobiDB-lite"/>
    </source>
</evidence>
<comment type="caution">
    <text evidence="2">The sequence shown here is derived from an EMBL/GenBank/DDBJ whole genome shotgun (WGS) entry which is preliminary data.</text>
</comment>
<protein>
    <submittedName>
        <fullName evidence="2">PAAR domain-containing protein</fullName>
    </submittedName>
</protein>
<gene>
    <name evidence="2" type="ORF">NP533_16825</name>
</gene>
<feature type="compositionally biased region" description="Gly residues" evidence="1">
    <location>
        <begin position="13"/>
        <end position="23"/>
    </location>
</feature>
<feature type="region of interest" description="Disordered" evidence="1">
    <location>
        <begin position="1"/>
        <end position="23"/>
    </location>
</feature>
<evidence type="ECO:0000313" key="2">
    <source>
        <dbReference type="EMBL" id="MDD2107857.1"/>
    </source>
</evidence>
<accession>A0A9X4HVG9</accession>
<name>A0A9X4HVG9_9PSED</name>
<reference evidence="2" key="1">
    <citation type="submission" date="2022-07" db="EMBL/GenBank/DDBJ databases">
        <title>Multi-strain Analysis of Pseudomonas putida Reveals Metabolic and Genetic Diversity.</title>
        <authorList>
            <person name="Monk J.M."/>
        </authorList>
    </citation>
    <scope>NUCLEOTIDE SEQUENCE</scope>
    <source>
        <strain evidence="2">17514</strain>
    </source>
</reference>